<name>A0A9W8HNZ0_9FUNG</name>
<accession>A0A9W8HNZ0</accession>
<keyword evidence="3" id="KW-1185">Reference proteome</keyword>
<feature type="non-terminal residue" evidence="2">
    <location>
        <position position="1"/>
    </location>
</feature>
<dbReference type="AlphaFoldDB" id="A0A9W8HNZ0"/>
<dbReference type="EMBL" id="JANBUO010002538">
    <property type="protein sequence ID" value="KAJ2794427.1"/>
    <property type="molecule type" value="Genomic_DNA"/>
</dbReference>
<dbReference type="Proteomes" id="UP001140094">
    <property type="component" value="Unassembled WGS sequence"/>
</dbReference>
<evidence type="ECO:0000313" key="3">
    <source>
        <dbReference type="Proteomes" id="UP001140094"/>
    </source>
</evidence>
<feature type="non-terminal residue" evidence="2">
    <location>
        <position position="76"/>
    </location>
</feature>
<dbReference type="OrthoDB" id="27237at2759"/>
<evidence type="ECO:0000313" key="2">
    <source>
        <dbReference type="EMBL" id="KAJ2794427.1"/>
    </source>
</evidence>
<evidence type="ECO:0000256" key="1">
    <source>
        <dbReference type="SAM" id="MobiDB-lite"/>
    </source>
</evidence>
<reference evidence="2" key="1">
    <citation type="submission" date="2022-07" db="EMBL/GenBank/DDBJ databases">
        <title>Phylogenomic reconstructions and comparative analyses of Kickxellomycotina fungi.</title>
        <authorList>
            <person name="Reynolds N.K."/>
            <person name="Stajich J.E."/>
            <person name="Barry K."/>
            <person name="Grigoriev I.V."/>
            <person name="Crous P."/>
            <person name="Smith M.E."/>
        </authorList>
    </citation>
    <scope>NUCLEOTIDE SEQUENCE</scope>
    <source>
        <strain evidence="2">NRRL 1565</strain>
    </source>
</reference>
<comment type="caution">
    <text evidence="2">The sequence shown here is derived from an EMBL/GenBank/DDBJ whole genome shotgun (WGS) entry which is preliminary data.</text>
</comment>
<organism evidence="2 3">
    <name type="scientific">Coemansia guatemalensis</name>
    <dbReference type="NCBI Taxonomy" id="2761395"/>
    <lineage>
        <taxon>Eukaryota</taxon>
        <taxon>Fungi</taxon>
        <taxon>Fungi incertae sedis</taxon>
        <taxon>Zoopagomycota</taxon>
        <taxon>Kickxellomycotina</taxon>
        <taxon>Kickxellomycetes</taxon>
        <taxon>Kickxellales</taxon>
        <taxon>Kickxellaceae</taxon>
        <taxon>Coemansia</taxon>
    </lineage>
</organism>
<protein>
    <submittedName>
        <fullName evidence="2">Uncharacterized protein</fullName>
    </submittedName>
</protein>
<feature type="region of interest" description="Disordered" evidence="1">
    <location>
        <begin position="28"/>
        <end position="47"/>
    </location>
</feature>
<gene>
    <name evidence="2" type="ORF">H4R20_006229</name>
</gene>
<sequence length="76" mass="8271">FAESQSAGARMSEELLVSRASQTLAESVTTVDSNCRPPMDGEAIDSEDDDSWLALDPEELDALMRKTESVLHEASQ</sequence>
<proteinExistence type="predicted"/>